<dbReference type="InterPro" id="IPR029021">
    <property type="entry name" value="Prot-tyrosine_phosphatase-like"/>
</dbReference>
<evidence type="ECO:0000256" key="8">
    <source>
        <dbReference type="ARBA" id="ARBA00022989"/>
    </source>
</evidence>
<evidence type="ECO:0000256" key="9">
    <source>
        <dbReference type="ARBA" id="ARBA00023136"/>
    </source>
</evidence>
<evidence type="ECO:0000256" key="5">
    <source>
        <dbReference type="ARBA" id="ARBA00022737"/>
    </source>
</evidence>
<feature type="domain" description="Fibronectin type-III" evidence="14">
    <location>
        <begin position="862"/>
        <end position="949"/>
    </location>
</feature>
<dbReference type="GO" id="GO:0016020">
    <property type="term" value="C:membrane"/>
    <property type="evidence" value="ECO:0007669"/>
    <property type="project" value="UniProtKB-SubCell"/>
</dbReference>
<dbReference type="GeneTree" id="ENSGT00940000156870"/>
<keyword evidence="3" id="KW-0812">Transmembrane</keyword>
<dbReference type="InterPro" id="IPR003595">
    <property type="entry name" value="Tyr_Pase_cat"/>
</dbReference>
<dbReference type="InterPro" id="IPR000242">
    <property type="entry name" value="PTP_cat"/>
</dbReference>
<dbReference type="OrthoDB" id="10253954at2759"/>
<keyword evidence="5" id="KW-0677">Repeat</keyword>
<evidence type="ECO:0000256" key="1">
    <source>
        <dbReference type="ARBA" id="ARBA00004167"/>
    </source>
</evidence>
<organism evidence="15 16">
    <name type="scientific">Leptobrachium leishanense</name>
    <name type="common">Leishan spiny toad</name>
    <dbReference type="NCBI Taxonomy" id="445787"/>
    <lineage>
        <taxon>Eukaryota</taxon>
        <taxon>Metazoa</taxon>
        <taxon>Chordata</taxon>
        <taxon>Craniata</taxon>
        <taxon>Vertebrata</taxon>
        <taxon>Euteleostomi</taxon>
        <taxon>Amphibia</taxon>
        <taxon>Batrachia</taxon>
        <taxon>Anura</taxon>
        <taxon>Pelobatoidea</taxon>
        <taxon>Megophryidae</taxon>
        <taxon>Leptobrachium</taxon>
    </lineage>
</organism>
<feature type="domain" description="Fibronectin type-III" evidence="14">
    <location>
        <begin position="423"/>
        <end position="507"/>
    </location>
</feature>
<protein>
    <recommendedName>
        <fullName evidence="2">protein-tyrosine-phosphatase</fullName>
        <ecNumber evidence="2">3.1.3.48</ecNumber>
    </recommendedName>
</protein>
<dbReference type="InterPro" id="IPR000387">
    <property type="entry name" value="Tyr_Pase_dom"/>
</dbReference>
<keyword evidence="10" id="KW-0325">Glycoprotein</keyword>
<dbReference type="Proteomes" id="UP000694569">
    <property type="component" value="Unplaced"/>
</dbReference>
<feature type="domain" description="Fibronectin type-III" evidence="14">
    <location>
        <begin position="68"/>
        <end position="157"/>
    </location>
</feature>
<comment type="similarity">
    <text evidence="11">Belongs to the protein-tyrosine phosphatase family. Receptor class 3 subfamily.</text>
</comment>
<feature type="domain" description="Tyrosine-protein phosphatase" evidence="12">
    <location>
        <begin position="1523"/>
        <end position="1779"/>
    </location>
</feature>
<evidence type="ECO:0000259" key="14">
    <source>
        <dbReference type="PROSITE" id="PS50853"/>
    </source>
</evidence>
<dbReference type="FunFam" id="2.60.40.10:FF:000369">
    <property type="entry name" value="Protein tyrosine phosphatase, receptor type B"/>
    <property type="match status" value="4"/>
</dbReference>
<evidence type="ECO:0000256" key="3">
    <source>
        <dbReference type="ARBA" id="ARBA00022692"/>
    </source>
</evidence>
<feature type="domain" description="Fibronectin type-III" evidence="14">
    <location>
        <begin position="158"/>
        <end position="242"/>
    </location>
</feature>
<evidence type="ECO:0000259" key="13">
    <source>
        <dbReference type="PROSITE" id="PS50056"/>
    </source>
</evidence>
<keyword evidence="6" id="KW-0378">Hydrolase</keyword>
<keyword evidence="9" id="KW-0472">Membrane</keyword>
<keyword evidence="7" id="KW-0904">Protein phosphatase</keyword>
<dbReference type="GO" id="GO:0004725">
    <property type="term" value="F:protein tyrosine phosphatase activity"/>
    <property type="evidence" value="ECO:0007669"/>
    <property type="project" value="UniProtKB-EC"/>
</dbReference>
<evidence type="ECO:0000256" key="10">
    <source>
        <dbReference type="ARBA" id="ARBA00023180"/>
    </source>
</evidence>
<dbReference type="SMART" id="SM00194">
    <property type="entry name" value="PTPc"/>
    <property type="match status" value="1"/>
</dbReference>
<dbReference type="PROSITE" id="PS50056">
    <property type="entry name" value="TYR_PHOSPHATASE_2"/>
    <property type="match status" value="1"/>
</dbReference>
<evidence type="ECO:0000256" key="7">
    <source>
        <dbReference type="ARBA" id="ARBA00022912"/>
    </source>
</evidence>
<evidence type="ECO:0000259" key="12">
    <source>
        <dbReference type="PROSITE" id="PS50055"/>
    </source>
</evidence>
<feature type="domain" description="Fibronectin type-III" evidence="14">
    <location>
        <begin position="1128"/>
        <end position="1219"/>
    </location>
</feature>
<dbReference type="PANTHER" id="PTHR46957">
    <property type="entry name" value="CYTOKINE RECEPTOR"/>
    <property type="match status" value="1"/>
</dbReference>
<dbReference type="EC" id="3.1.3.48" evidence="2"/>
<dbReference type="SMART" id="SM00060">
    <property type="entry name" value="FN3"/>
    <property type="match status" value="13"/>
</dbReference>
<dbReference type="PRINTS" id="PR00700">
    <property type="entry name" value="PRTYPHPHTASE"/>
</dbReference>
<dbReference type="SMART" id="SM00404">
    <property type="entry name" value="PTPc_motif"/>
    <property type="match status" value="1"/>
</dbReference>
<evidence type="ECO:0000256" key="2">
    <source>
        <dbReference type="ARBA" id="ARBA00013064"/>
    </source>
</evidence>
<reference evidence="15" key="2">
    <citation type="submission" date="2025-09" db="UniProtKB">
        <authorList>
            <consortium name="Ensembl"/>
        </authorList>
    </citation>
    <scope>IDENTIFICATION</scope>
</reference>
<evidence type="ECO:0000313" key="16">
    <source>
        <dbReference type="Proteomes" id="UP000694569"/>
    </source>
</evidence>
<feature type="domain" description="Fibronectin type-III" evidence="14">
    <location>
        <begin position="508"/>
        <end position="597"/>
    </location>
</feature>
<keyword evidence="16" id="KW-1185">Reference proteome</keyword>
<feature type="domain" description="Fibronectin type-III" evidence="14">
    <location>
        <begin position="1038"/>
        <end position="1127"/>
    </location>
</feature>
<keyword evidence="8" id="KW-1133">Transmembrane helix</keyword>
<feature type="domain" description="Tyrosine specific protein phosphatases" evidence="13">
    <location>
        <begin position="1699"/>
        <end position="1770"/>
    </location>
</feature>
<evidence type="ECO:0000256" key="11">
    <source>
        <dbReference type="ARBA" id="ARBA00025789"/>
    </source>
</evidence>
<proteinExistence type="inferred from homology"/>
<keyword evidence="4" id="KW-0732">Signal</keyword>
<dbReference type="PROSITE" id="PS50853">
    <property type="entry name" value="FN3"/>
    <property type="match status" value="12"/>
</dbReference>
<dbReference type="InterPro" id="IPR003961">
    <property type="entry name" value="FN3_dom"/>
</dbReference>
<sequence length="1800" mass="197167">MNMVNVIKTYNITYRNPSGSWTVSSKTLNVTLQNLTSGTNYTITLVTVGVRQYQSSPVSDSVYTKPLPVKKLRARNLTSDSVSLIWDHPDEYKSDYTYRVQTANSSSEVNNETTTTNQLNVTNLTPGEKYIFAVFTRAADTVTESISESYTNCTVPGLAQNITVSKNYSTSFLFVTWNKPAGKVDNYTVTLTGDVNNTITTNSTQVNFTNLLPGRQYSIVIQTVSGNCNQTASPVTEATYPTPPQSLIFINITTNSISLSWTEPVNMANVTKTFNITYRNSSGSWTVSSNTLNVTLQNLTSGTNYTITVVTVGVRQYQSSSVTRSIYTKPLPVKQLRSSNVTSDSVSLIWDHPDAYKSDYTYRVQTANSSSVTLKNQTTATNQSVVTDLTAGETYTFTVFTRAADTVTESVSVSYTTCTGPGLAQNISVNNSGSTSSLVVTWIKAAGKVDNYTVTLTGDVNNTITTNSTQVNFTNLLPGRQYSIVIQTVSGNCTQTTSPVAEAIYPTPPQSLTFTNIATNNISLSWTDPVNMTDVTKTFNITYRNSSGSWTVSSNTLNVTLQNLTSGTNYTITAVTVGARQYQSSPVTRSIYTKPLPVKQLRSSNVTSDSVSLIWDHPDEYKSDYSYRVQTANSSSVTLKTQITATNQSVVTNLTAGETYTFTVFTRAADTVTESEPISYTTCTVPGLAQNISVNNNGSTSFLVVTWIKAAGKVDNYTVTLTGDVNNTITTNSTQVNFTNLLPGRQYSIEIQTVSGNCNQTASPVTEATYPNSPQSLNFDSITTSNISLSWTEPVNMANVTKTFNVTYRNSSGSWTVSSNTLNVTLQNLTSGTNYTITAVTVGVRQYQSSSVSRSVYTKPLPVKQLRSSNVTSDSVSLIWDHPDEYKSDYTYRVQTANSSSVTLKNQTTATNQSVVTNLTPGETYTFTVFTRAADTVTESEPVSYTICIAPSRVQSVTVSNVDTATSLFVTWIKPAGKVDNYTVTLTGDVNNTITTNSTQVNFTNLLPGRQYSIVIQTVSGNCKQASSPVTEATYPTPPQSLIFTNIGTNSISLSWTEPVNMTNVTKTFNITYRNSSGSWTVSSNTLNVTLQNLTSGTNYTITVVTVGVRQYQSSPVTRSVYTKPLPVKRLRADSVTFDSVSLIWDHPDEYKSDYTYRVQTANSSSVTLKNQTTATNQYVVTNLTALGKYTFTVFTRAADDFTESDASSSEVCTDVQPSFQCNTLLGQATLSFSWTCPTGFYAGSYFTVSNGTSKLIDVTVNCTSSTESFILNNSSYDTVYFINITKPSCDGSKTEEIRQCRTSVAPPAPVPENWTISKPPETPSSDQFVFTFPEFDNTNGALEAYAVIITSGGFAAGEVPTGEILSKTYHDYKNQKTKAYVTRIMEMNKNGRSARSLKAGAVSVNVGDGSNSHGYYNGPLEPSTSYRVSVAGFSAIEFDDATGTILENRSLVAYSPFSDGITTSETTTPNTTQNSPPGSQNSGVIAGAVVGSLVGCAALGAAGVFLWKKKRQSPSPSNKSSLADKIQQLRKGKGNGSFILKERTPSKEFRRLKSVGIKKSQAADDNGEYCVRLPTEETFDGDYKNPVFIPGPNSEKEFIVAQNPTRFTRADFWKMIIGNNIRTIVMISESSESDKVEKESYWSTTTKFDEINITSVSETALLAWTIRDIRVTNERKTHQVQQFQFTAWTETLDARARETFIRFVQLFRKQHTTVTPTLVHGSGGRTGVFIALDHILSQLEKGKQVDVYEIVYALHKNQPLMVPTEEQYFFLHQCAEDLREVDKQHIYSDMQDETVYEAI</sequence>
<dbReference type="Ensembl" id="ENSLLET00000048327.1">
    <property type="protein sequence ID" value="ENSLLEP00000046487.1"/>
    <property type="gene ID" value="ENSLLEG00000029465.1"/>
</dbReference>
<evidence type="ECO:0000313" key="15">
    <source>
        <dbReference type="Ensembl" id="ENSLLEP00000046487.1"/>
    </source>
</evidence>
<feature type="domain" description="Fibronectin type-III" evidence="14">
    <location>
        <begin position="950"/>
        <end position="1037"/>
    </location>
</feature>
<dbReference type="GO" id="GO:0032502">
    <property type="term" value="P:developmental process"/>
    <property type="evidence" value="ECO:0007669"/>
    <property type="project" value="UniProtKB-ARBA"/>
</dbReference>
<dbReference type="Gene3D" id="3.90.190.10">
    <property type="entry name" value="Protein tyrosine phosphatase superfamily"/>
    <property type="match status" value="1"/>
</dbReference>
<dbReference type="InterPro" id="IPR041201">
    <property type="entry name" value="PTPRJ_TM"/>
</dbReference>
<dbReference type="InterPro" id="IPR050713">
    <property type="entry name" value="RTP_Phos/Ushers"/>
</dbReference>
<evidence type="ECO:0000256" key="4">
    <source>
        <dbReference type="ARBA" id="ARBA00022729"/>
    </source>
</evidence>
<dbReference type="Gene3D" id="2.60.40.10">
    <property type="entry name" value="Immunoglobulins"/>
    <property type="match status" value="14"/>
</dbReference>
<accession>A0A8C5R277</accession>
<dbReference type="Pfam" id="PF00102">
    <property type="entry name" value="Y_phosphatase"/>
    <property type="match status" value="1"/>
</dbReference>
<reference evidence="15" key="1">
    <citation type="submission" date="2025-08" db="UniProtKB">
        <authorList>
            <consortium name="Ensembl"/>
        </authorList>
    </citation>
    <scope>IDENTIFICATION</scope>
</reference>
<dbReference type="PANTHER" id="PTHR46957:SF3">
    <property type="entry name" value="CYTOKINE RECEPTOR"/>
    <property type="match status" value="1"/>
</dbReference>
<dbReference type="Pfam" id="PF00041">
    <property type="entry name" value="fn3"/>
    <property type="match status" value="13"/>
</dbReference>
<feature type="domain" description="Fibronectin type-III" evidence="14">
    <location>
        <begin position="598"/>
        <end position="688"/>
    </location>
</feature>
<dbReference type="InterPro" id="IPR013783">
    <property type="entry name" value="Ig-like_fold"/>
</dbReference>
<name>A0A8C5R277_9ANUR</name>
<dbReference type="SUPFAM" id="SSF49265">
    <property type="entry name" value="Fibronectin type III"/>
    <property type="match status" value="8"/>
</dbReference>
<dbReference type="CDD" id="cd00063">
    <property type="entry name" value="FN3"/>
    <property type="match status" value="12"/>
</dbReference>
<feature type="domain" description="Fibronectin type-III" evidence="14">
    <location>
        <begin position="332"/>
        <end position="422"/>
    </location>
</feature>
<dbReference type="PROSITE" id="PS50055">
    <property type="entry name" value="TYR_PHOSPHATASE_PTP"/>
    <property type="match status" value="1"/>
</dbReference>
<dbReference type="Pfam" id="PF18861">
    <property type="entry name" value="PTP_tm"/>
    <property type="match status" value="1"/>
</dbReference>
<feature type="domain" description="Fibronectin type-III" evidence="14">
    <location>
        <begin position="773"/>
        <end position="861"/>
    </location>
</feature>
<feature type="domain" description="Fibronectin type-III" evidence="14">
    <location>
        <begin position="243"/>
        <end position="331"/>
    </location>
</feature>
<dbReference type="InterPro" id="IPR036116">
    <property type="entry name" value="FN3_sf"/>
</dbReference>
<evidence type="ECO:0000256" key="6">
    <source>
        <dbReference type="ARBA" id="ARBA00022801"/>
    </source>
</evidence>
<dbReference type="SUPFAM" id="SSF52799">
    <property type="entry name" value="(Phosphotyrosine protein) phosphatases II"/>
    <property type="match status" value="1"/>
</dbReference>
<comment type="subcellular location">
    <subcellularLocation>
        <location evidence="1">Membrane</location>
        <topology evidence="1">Single-pass membrane protein</topology>
    </subcellularLocation>
</comment>